<dbReference type="InterPro" id="IPR000212">
    <property type="entry name" value="DNA_helicase_UvrD/REP"/>
</dbReference>
<proteinExistence type="predicted"/>
<dbReference type="GO" id="GO:0000725">
    <property type="term" value="P:recombinational repair"/>
    <property type="evidence" value="ECO:0007669"/>
    <property type="project" value="TreeGrafter"/>
</dbReference>
<dbReference type="PANTHER" id="PTHR11070">
    <property type="entry name" value="UVRD / RECB / PCRA DNA HELICASE FAMILY MEMBER"/>
    <property type="match status" value="1"/>
</dbReference>
<reference evidence="5" key="1">
    <citation type="submission" date="2009-05" db="EMBL/GenBank/DDBJ databases">
        <title>Complete sequence of chromosome of Thauera sp. MZ1T.</title>
        <authorList>
            <consortium name="US DOE Joint Genome Institute"/>
            <person name="Lucas S."/>
            <person name="Copeland A."/>
            <person name="Lapidus A."/>
            <person name="Glavina del Rio T."/>
            <person name="Dalin E."/>
            <person name="Tice H."/>
            <person name="Bruce D."/>
            <person name="Goodwin L."/>
            <person name="Pitluck S."/>
            <person name="Sims D."/>
            <person name="Brettin T."/>
            <person name="Detter J.C."/>
            <person name="Han C."/>
            <person name="Larimer F."/>
            <person name="Land M."/>
            <person name="Hauser L."/>
            <person name="Kyrpides N."/>
            <person name="Mikhailova N."/>
            <person name="Sayler G.S."/>
        </authorList>
    </citation>
    <scope>NUCLEOTIDE SEQUENCE [LARGE SCALE GENOMIC DNA]</scope>
    <source>
        <strain evidence="5">MZ1T</strain>
    </source>
</reference>
<feature type="domain" description="UvrD-like helicase C-terminal" evidence="3">
    <location>
        <begin position="480"/>
        <end position="524"/>
    </location>
</feature>
<dbReference type="Gene3D" id="3.40.50.300">
    <property type="entry name" value="P-loop containing nucleotide triphosphate hydrolases"/>
    <property type="match status" value="2"/>
</dbReference>
<reference evidence="4 5" key="2">
    <citation type="journal article" date="2012" name="Stand. Genomic Sci.">
        <title>Complete genome sequence of Thauera aminoaromatica strain MZ1T.</title>
        <authorList>
            <person name="Jiang K."/>
            <person name="Sanseverino J."/>
            <person name="Chauhan A."/>
            <person name="Lucas S."/>
            <person name="Copeland A."/>
            <person name="Lapidus A."/>
            <person name="Del Rio T.G."/>
            <person name="Dalin E."/>
            <person name="Tice H."/>
            <person name="Bruce D."/>
            <person name="Goodwin L."/>
            <person name="Pitluck S."/>
            <person name="Sims D."/>
            <person name="Brettin T."/>
            <person name="Detter J.C."/>
            <person name="Han C."/>
            <person name="Chang Y.J."/>
            <person name="Larimer F."/>
            <person name="Land M."/>
            <person name="Hauser L."/>
            <person name="Kyrpides N.C."/>
            <person name="Mikhailova N."/>
            <person name="Moser S."/>
            <person name="Jegier P."/>
            <person name="Close D."/>
            <person name="Debruyn J.M."/>
            <person name="Wang Y."/>
            <person name="Layton A.C."/>
            <person name="Allen M.S."/>
            <person name="Sayler G.S."/>
        </authorList>
    </citation>
    <scope>NUCLEOTIDE SEQUENCE [LARGE SCALE GENOMIC DNA]</scope>
    <source>
        <strain evidence="4 5">MZ1T</strain>
    </source>
</reference>
<dbReference type="Pfam" id="PF13245">
    <property type="entry name" value="AAA_19"/>
    <property type="match status" value="1"/>
</dbReference>
<dbReference type="Proteomes" id="UP000002186">
    <property type="component" value="Chromosome"/>
</dbReference>
<organism evidence="4 5">
    <name type="scientific">Thauera aminoaromatica</name>
    <dbReference type="NCBI Taxonomy" id="164330"/>
    <lineage>
        <taxon>Bacteria</taxon>
        <taxon>Pseudomonadati</taxon>
        <taxon>Pseudomonadota</taxon>
        <taxon>Betaproteobacteria</taxon>
        <taxon>Rhodocyclales</taxon>
        <taxon>Zoogloeaceae</taxon>
        <taxon>Thauera</taxon>
    </lineage>
</organism>
<protein>
    <recommendedName>
        <fullName evidence="1">DNA 3'-5' helicase II</fullName>
    </recommendedName>
</protein>
<dbReference type="InterPro" id="IPR027785">
    <property type="entry name" value="UvrD-like_helicase_C"/>
</dbReference>
<evidence type="ECO:0000313" key="4">
    <source>
        <dbReference type="EMBL" id="ACK54461.1"/>
    </source>
</evidence>
<dbReference type="AlphaFoldDB" id="C4ZJS9"/>
<dbReference type="EMBL" id="CP001281">
    <property type="protein sequence ID" value="ACK54461.1"/>
    <property type="molecule type" value="Genomic_DNA"/>
</dbReference>
<dbReference type="KEGG" id="tmz:Tmz1t_1706"/>
<dbReference type="eggNOG" id="COG1074">
    <property type="taxonomic scope" value="Bacteria"/>
</dbReference>
<evidence type="ECO:0000256" key="1">
    <source>
        <dbReference type="ARBA" id="ARBA00034923"/>
    </source>
</evidence>
<dbReference type="OrthoDB" id="393237at2"/>
<sequence length="541" mass="59855">MAQLFPTIDALRHDGGLYRELDVLERLQQSLPDGYEIFHSVAWQTAHHGEGRHGEIDLVVLAPSGNILLVEVKAGELSLVEGNLVKLYGQREHDVARQTRVQHAAMLNRLAEAGLHAHVTGCVVLPDHQVEEARIVSMPRERIIDANDYAHLGTRVRELLEQGSSRSDVESLRRFLGNVFKVSIDLQVLGDQVRQTSRRLADGLATWVPRIASPSGVLRIQATAGSGKTQLALRLLDDAAAAGQRALYVCFNRTLADHIGRIAPARARVSSFHELCVEHWRRTQGEPDFTAEGIFQAVVERYGSDAQDFEALYDLVIIDEGQDFDPAWVVSLLPQLKEDGRLYLLEDEAQRLYERDGFDLDGAVSVRCNDNFRSPRAIVDVINALGLAGGTVEARSPYVGELPTFRAYDDERGLRRETLAAVEALRERGIPLDDIVVLSARGHGRSLLLKEAKLGAFGLRRFLGRYTADGEPVWSEGELVIESVHRFKGQSAMGVVLTEVDFEQFDEAVRRRLFVGMTRAQLGLEVVVSRAAEAALSGALA</sequence>
<dbReference type="GO" id="GO:0003677">
    <property type="term" value="F:DNA binding"/>
    <property type="evidence" value="ECO:0007669"/>
    <property type="project" value="InterPro"/>
</dbReference>
<dbReference type="Pfam" id="PF08378">
    <property type="entry name" value="NERD"/>
    <property type="match status" value="1"/>
</dbReference>
<accession>C4ZJS9</accession>
<dbReference type="HOGENOM" id="CLU_494038_0_0_4"/>
<evidence type="ECO:0000313" key="5">
    <source>
        <dbReference type="Proteomes" id="UP000002186"/>
    </source>
</evidence>
<dbReference type="GO" id="GO:0005829">
    <property type="term" value="C:cytosol"/>
    <property type="evidence" value="ECO:0007669"/>
    <property type="project" value="TreeGrafter"/>
</dbReference>
<evidence type="ECO:0000259" key="3">
    <source>
        <dbReference type="Pfam" id="PF13538"/>
    </source>
</evidence>
<dbReference type="InterPro" id="IPR027417">
    <property type="entry name" value="P-loop_NTPase"/>
</dbReference>
<dbReference type="GO" id="GO:0043138">
    <property type="term" value="F:3'-5' DNA helicase activity"/>
    <property type="evidence" value="ECO:0007669"/>
    <property type="project" value="TreeGrafter"/>
</dbReference>
<keyword evidence="5" id="KW-1185">Reference proteome</keyword>
<dbReference type="Pfam" id="PF13538">
    <property type="entry name" value="UvrD_C_2"/>
    <property type="match status" value="1"/>
</dbReference>
<evidence type="ECO:0000259" key="2">
    <source>
        <dbReference type="Pfam" id="PF08378"/>
    </source>
</evidence>
<dbReference type="STRING" id="85643.Tmz1t_1706"/>
<dbReference type="RefSeq" id="WP_012585156.1">
    <property type="nucleotide sequence ID" value="NC_011662.2"/>
</dbReference>
<dbReference type="PANTHER" id="PTHR11070:SF2">
    <property type="entry name" value="ATP-DEPENDENT DNA HELICASE SRS2"/>
    <property type="match status" value="1"/>
</dbReference>
<name>C4ZJS9_THASP</name>
<gene>
    <name evidence="4" type="ordered locus">Tmz1t_1706</name>
</gene>
<dbReference type="GO" id="GO:0005524">
    <property type="term" value="F:ATP binding"/>
    <property type="evidence" value="ECO:0007669"/>
    <property type="project" value="InterPro"/>
</dbReference>
<dbReference type="SUPFAM" id="SSF52540">
    <property type="entry name" value="P-loop containing nucleoside triphosphate hydrolases"/>
    <property type="match status" value="1"/>
</dbReference>
<dbReference type="InterPro" id="IPR011528">
    <property type="entry name" value="NERD"/>
</dbReference>
<feature type="domain" description="NERD" evidence="2">
    <location>
        <begin position="16"/>
        <end position="126"/>
    </location>
</feature>